<evidence type="ECO:0000313" key="2">
    <source>
        <dbReference type="Proteomes" id="UP000182652"/>
    </source>
</evidence>
<proteinExistence type="predicted"/>
<evidence type="ECO:0000313" key="1">
    <source>
        <dbReference type="EMBL" id="SEB93300.1"/>
    </source>
</evidence>
<dbReference type="Proteomes" id="UP000182652">
    <property type="component" value="Unassembled WGS sequence"/>
</dbReference>
<accession>A0A1H4ND98</accession>
<dbReference type="AlphaFoldDB" id="A0A1H4ND98"/>
<name>A0A1H4ND98_9MICC</name>
<protein>
    <submittedName>
        <fullName evidence="1">Uncharacterized protein</fullName>
    </submittedName>
</protein>
<dbReference type="EMBL" id="FNSN01000003">
    <property type="protein sequence ID" value="SEB93300.1"/>
    <property type="molecule type" value="Genomic_DNA"/>
</dbReference>
<organism evidence="1 2">
    <name type="scientific">Arthrobacter woluwensis</name>
    <dbReference type="NCBI Taxonomy" id="156980"/>
    <lineage>
        <taxon>Bacteria</taxon>
        <taxon>Bacillati</taxon>
        <taxon>Actinomycetota</taxon>
        <taxon>Actinomycetes</taxon>
        <taxon>Micrococcales</taxon>
        <taxon>Micrococcaceae</taxon>
        <taxon>Arthrobacter</taxon>
    </lineage>
</organism>
<dbReference type="RefSeq" id="WP_139244668.1">
    <property type="nucleotide sequence ID" value="NZ_FNSN01000003.1"/>
</dbReference>
<sequence length="150" mass="16204">MSTLSFIHRLPSTHRLTGDHRDGLSPQVLAAVDHILSGGAVYLPFARLGHRTAADRGMSPQVEFLGQFSASSPYTAGILLKVRFADDPFVSFWVPADYLAHGECRMCRPLWDEVEALAVDAAPGTMLYGLTSAENGVLVKEADLVRAHAG</sequence>
<gene>
    <name evidence="1" type="ORF">SAMN04489745_1633</name>
</gene>
<reference evidence="1 2" key="1">
    <citation type="submission" date="2016-10" db="EMBL/GenBank/DDBJ databases">
        <authorList>
            <person name="de Groot N.N."/>
        </authorList>
    </citation>
    <scope>NUCLEOTIDE SEQUENCE [LARGE SCALE GENOMIC DNA]</scope>
    <source>
        <strain evidence="1 2">DSM 10495</strain>
    </source>
</reference>
<keyword evidence="2" id="KW-1185">Reference proteome</keyword>